<organism evidence="1">
    <name type="scientific">uncultured Prochlorococcus marinus clone HOT0M-10G7</name>
    <dbReference type="NCBI Taxonomy" id="379385"/>
    <lineage>
        <taxon>Bacteria</taxon>
        <taxon>Bacillati</taxon>
        <taxon>Cyanobacteriota</taxon>
        <taxon>Cyanophyceae</taxon>
        <taxon>Synechococcales</taxon>
        <taxon>Prochlorococcaceae</taxon>
        <taxon>Prochlorococcus</taxon>
    </lineage>
</organism>
<accession>Q1PJL8</accession>
<name>Q1PJL8_PROMR</name>
<protein>
    <submittedName>
        <fullName evidence="1">Uncharacterized protein</fullName>
    </submittedName>
</protein>
<reference evidence="1" key="1">
    <citation type="journal article" date="2006" name="Science">
        <title>Genomic islands and the ecology and evolution of Prochlorococcus.</title>
        <authorList>
            <person name="Coleman M.L."/>
            <person name="Sullivan M.B."/>
            <person name="Martiny A.C."/>
            <person name="Steglich C."/>
            <person name="Barry K."/>
            <person name="Delong E.F."/>
            <person name="Chisholm S.W."/>
        </authorList>
    </citation>
    <scope>NUCLEOTIDE SEQUENCE</scope>
</reference>
<sequence length="25" mass="3039">MVKSSFFFSRIYFSPIFFLGEYPNN</sequence>
<proteinExistence type="predicted"/>
<gene>
    <name evidence="1" type="ORF">HOT0M-10G7_0001</name>
</gene>
<evidence type="ECO:0000313" key="1">
    <source>
        <dbReference type="EMBL" id="ABE11362.1"/>
    </source>
</evidence>
<dbReference type="EMBL" id="DQ366733">
    <property type="protein sequence ID" value="ABE11362.1"/>
    <property type="molecule type" value="Genomic_DNA"/>
</dbReference>
<dbReference type="AlphaFoldDB" id="Q1PJL8"/>
<reference evidence="1" key="2">
    <citation type="submission" date="2006-04" db="EMBL/GenBank/DDBJ databases">
        <title>Sequencing of the draft fosmids and assembly of Prochlorococcus marinus environmental genome fragment.</title>
        <authorList>
            <consortium name="US DOE Joint Genome Institute (JGI)"/>
            <person name="Copeland A."/>
            <person name="Lucas S."/>
            <person name="Lapidus A."/>
            <person name="Barry K."/>
            <person name="Detter J.C."/>
            <person name="Glavina T."/>
            <person name="Hammon N."/>
            <person name="Israni S."/>
            <person name="Richardson P."/>
        </authorList>
    </citation>
    <scope>NUCLEOTIDE SEQUENCE</scope>
</reference>